<dbReference type="HOGENOM" id="CLU_1672177_0_0_1"/>
<evidence type="ECO:0000313" key="1">
    <source>
        <dbReference type="EMBL" id="EEC66845.1"/>
    </source>
</evidence>
<dbReference type="AlphaFoldDB" id="B8BGJ3"/>
<name>B8BGJ3_ORYSI</name>
<dbReference type="Proteomes" id="UP000007015">
    <property type="component" value="Chromosome 10"/>
</dbReference>
<keyword evidence="2" id="KW-1185">Reference proteome</keyword>
<sequence>MMPIGVVNIATARRPGVMLSPWALKTVDYRCLAHHLAQQLNFATTQDDTTLEEQTLLIHPCCHQSSLKDITAPSVGLGCGRVANECGKDHHERLLSDHSKSGEENEIMGKWVVYRSISFAQKWKVFLKEEERKALEDWLEAILDKLKQVRLTMLPVDL</sequence>
<reference evidence="1 2" key="1">
    <citation type="journal article" date="2005" name="PLoS Biol.">
        <title>The genomes of Oryza sativa: a history of duplications.</title>
        <authorList>
            <person name="Yu J."/>
            <person name="Wang J."/>
            <person name="Lin W."/>
            <person name="Li S."/>
            <person name="Li H."/>
            <person name="Zhou J."/>
            <person name="Ni P."/>
            <person name="Dong W."/>
            <person name="Hu S."/>
            <person name="Zeng C."/>
            <person name="Zhang J."/>
            <person name="Zhang Y."/>
            <person name="Li R."/>
            <person name="Xu Z."/>
            <person name="Li S."/>
            <person name="Li X."/>
            <person name="Zheng H."/>
            <person name="Cong L."/>
            <person name="Lin L."/>
            <person name="Yin J."/>
            <person name="Geng J."/>
            <person name="Li G."/>
            <person name="Shi J."/>
            <person name="Liu J."/>
            <person name="Lv H."/>
            <person name="Li J."/>
            <person name="Wang J."/>
            <person name="Deng Y."/>
            <person name="Ran L."/>
            <person name="Shi X."/>
            <person name="Wang X."/>
            <person name="Wu Q."/>
            <person name="Li C."/>
            <person name="Ren X."/>
            <person name="Wang J."/>
            <person name="Wang X."/>
            <person name="Li D."/>
            <person name="Liu D."/>
            <person name="Zhang X."/>
            <person name="Ji Z."/>
            <person name="Zhao W."/>
            <person name="Sun Y."/>
            <person name="Zhang Z."/>
            <person name="Bao J."/>
            <person name="Han Y."/>
            <person name="Dong L."/>
            <person name="Ji J."/>
            <person name="Chen P."/>
            <person name="Wu S."/>
            <person name="Liu J."/>
            <person name="Xiao Y."/>
            <person name="Bu D."/>
            <person name="Tan J."/>
            <person name="Yang L."/>
            <person name="Ye C."/>
            <person name="Zhang J."/>
            <person name="Xu J."/>
            <person name="Zhou Y."/>
            <person name="Yu Y."/>
            <person name="Zhang B."/>
            <person name="Zhuang S."/>
            <person name="Wei H."/>
            <person name="Liu B."/>
            <person name="Lei M."/>
            <person name="Yu H."/>
            <person name="Li Y."/>
            <person name="Xu H."/>
            <person name="Wei S."/>
            <person name="He X."/>
            <person name="Fang L."/>
            <person name="Zhang Z."/>
            <person name="Zhang Y."/>
            <person name="Huang X."/>
            <person name="Su Z."/>
            <person name="Tong W."/>
            <person name="Li J."/>
            <person name="Tong Z."/>
            <person name="Li S."/>
            <person name="Ye J."/>
            <person name="Wang L."/>
            <person name="Fang L."/>
            <person name="Lei T."/>
            <person name="Chen C."/>
            <person name="Chen H."/>
            <person name="Xu Z."/>
            <person name="Li H."/>
            <person name="Huang H."/>
            <person name="Zhang F."/>
            <person name="Xu H."/>
            <person name="Li N."/>
            <person name="Zhao C."/>
            <person name="Li S."/>
            <person name="Dong L."/>
            <person name="Huang Y."/>
            <person name="Li L."/>
            <person name="Xi Y."/>
            <person name="Qi Q."/>
            <person name="Li W."/>
            <person name="Zhang B."/>
            <person name="Hu W."/>
            <person name="Zhang Y."/>
            <person name="Tian X."/>
            <person name="Jiao Y."/>
            <person name="Liang X."/>
            <person name="Jin J."/>
            <person name="Gao L."/>
            <person name="Zheng W."/>
            <person name="Hao B."/>
            <person name="Liu S."/>
            <person name="Wang W."/>
            <person name="Yuan L."/>
            <person name="Cao M."/>
            <person name="McDermott J."/>
            <person name="Samudrala R."/>
            <person name="Wang J."/>
            <person name="Wong G.K."/>
            <person name="Yang H."/>
        </authorList>
    </citation>
    <scope>NUCLEOTIDE SEQUENCE [LARGE SCALE GENOMIC DNA]</scope>
    <source>
        <strain evidence="2">cv. 93-11</strain>
    </source>
</reference>
<gene>
    <name evidence="1" type="ORF">OsI_33320</name>
</gene>
<dbReference type="EMBL" id="CM000135">
    <property type="protein sequence ID" value="EEC66845.1"/>
    <property type="molecule type" value="Genomic_DNA"/>
</dbReference>
<dbReference type="Gramene" id="BGIOSGA032819-TA">
    <property type="protein sequence ID" value="BGIOSGA032819-PA"/>
    <property type="gene ID" value="BGIOSGA032819"/>
</dbReference>
<evidence type="ECO:0000313" key="2">
    <source>
        <dbReference type="Proteomes" id="UP000007015"/>
    </source>
</evidence>
<protein>
    <submittedName>
        <fullName evidence="1">Uncharacterized protein</fullName>
    </submittedName>
</protein>
<organism evidence="1 2">
    <name type="scientific">Oryza sativa subsp. indica</name>
    <name type="common">Rice</name>
    <dbReference type="NCBI Taxonomy" id="39946"/>
    <lineage>
        <taxon>Eukaryota</taxon>
        <taxon>Viridiplantae</taxon>
        <taxon>Streptophyta</taxon>
        <taxon>Embryophyta</taxon>
        <taxon>Tracheophyta</taxon>
        <taxon>Spermatophyta</taxon>
        <taxon>Magnoliopsida</taxon>
        <taxon>Liliopsida</taxon>
        <taxon>Poales</taxon>
        <taxon>Poaceae</taxon>
        <taxon>BOP clade</taxon>
        <taxon>Oryzoideae</taxon>
        <taxon>Oryzeae</taxon>
        <taxon>Oryzinae</taxon>
        <taxon>Oryza</taxon>
        <taxon>Oryza sativa</taxon>
    </lineage>
</organism>
<accession>B8BGJ3</accession>
<proteinExistence type="predicted"/>